<proteinExistence type="inferred from homology"/>
<name>B4S3S9_PROA2</name>
<evidence type="ECO:0000256" key="7">
    <source>
        <dbReference type="ARBA" id="ARBA00023160"/>
    </source>
</evidence>
<keyword evidence="8" id="KW-0963">Cytoplasm</keyword>
<evidence type="ECO:0000256" key="2">
    <source>
        <dbReference type="ARBA" id="ARBA00022679"/>
    </source>
</evidence>
<dbReference type="HAMAP" id="MF_00101">
    <property type="entry name" value="AcpS"/>
    <property type="match status" value="1"/>
</dbReference>
<dbReference type="Pfam" id="PF01648">
    <property type="entry name" value="ACPS"/>
    <property type="match status" value="1"/>
</dbReference>
<dbReference type="KEGG" id="paa:Paes_0218"/>
<dbReference type="AlphaFoldDB" id="B4S3S9"/>
<dbReference type="GO" id="GO:0005737">
    <property type="term" value="C:cytoplasm"/>
    <property type="evidence" value="ECO:0007669"/>
    <property type="project" value="UniProtKB-SubCell"/>
</dbReference>
<evidence type="ECO:0000313" key="11">
    <source>
        <dbReference type="Proteomes" id="UP000002725"/>
    </source>
</evidence>
<dbReference type="STRING" id="290512.Paes_0218"/>
<keyword evidence="4 8" id="KW-0276">Fatty acid metabolism</keyword>
<evidence type="ECO:0000256" key="5">
    <source>
        <dbReference type="ARBA" id="ARBA00022842"/>
    </source>
</evidence>
<comment type="function">
    <text evidence="8">Transfers the 4'-phosphopantetheine moiety from coenzyme A to a Ser of acyl-carrier-protein.</text>
</comment>
<evidence type="ECO:0000256" key="6">
    <source>
        <dbReference type="ARBA" id="ARBA00023098"/>
    </source>
</evidence>
<keyword evidence="11" id="KW-1185">Reference proteome</keyword>
<dbReference type="Proteomes" id="UP000002725">
    <property type="component" value="Chromosome"/>
</dbReference>
<feature type="binding site" evidence="8">
    <location>
        <position position="63"/>
    </location>
    <ligand>
        <name>Mg(2+)</name>
        <dbReference type="ChEBI" id="CHEBI:18420"/>
    </ligand>
</feature>
<evidence type="ECO:0000256" key="3">
    <source>
        <dbReference type="ARBA" id="ARBA00022723"/>
    </source>
</evidence>
<dbReference type="InterPro" id="IPR002582">
    <property type="entry name" value="ACPS"/>
</dbReference>
<evidence type="ECO:0000256" key="4">
    <source>
        <dbReference type="ARBA" id="ARBA00022832"/>
    </source>
</evidence>
<keyword evidence="3 8" id="KW-0479">Metal-binding</keyword>
<keyword evidence="2 8" id="KW-0808">Transferase</keyword>
<organism evidence="10 11">
    <name type="scientific">Prosthecochloris aestuarii (strain DSM 271 / SK 413)</name>
    <dbReference type="NCBI Taxonomy" id="290512"/>
    <lineage>
        <taxon>Bacteria</taxon>
        <taxon>Pseudomonadati</taxon>
        <taxon>Chlorobiota</taxon>
        <taxon>Chlorobiia</taxon>
        <taxon>Chlorobiales</taxon>
        <taxon>Chlorobiaceae</taxon>
        <taxon>Prosthecochloris</taxon>
    </lineage>
</organism>
<dbReference type="Gene3D" id="3.90.470.20">
    <property type="entry name" value="4'-phosphopantetheinyl transferase domain"/>
    <property type="match status" value="1"/>
</dbReference>
<evidence type="ECO:0000256" key="1">
    <source>
        <dbReference type="ARBA" id="ARBA00022516"/>
    </source>
</evidence>
<dbReference type="eggNOG" id="COG0736">
    <property type="taxonomic scope" value="Bacteria"/>
</dbReference>
<dbReference type="GO" id="GO:0000287">
    <property type="term" value="F:magnesium ion binding"/>
    <property type="evidence" value="ECO:0007669"/>
    <property type="project" value="UniProtKB-UniRule"/>
</dbReference>
<dbReference type="EMBL" id="CP001108">
    <property type="protein sequence ID" value="ACF45275.1"/>
    <property type="molecule type" value="Genomic_DNA"/>
</dbReference>
<dbReference type="GO" id="GO:0006633">
    <property type="term" value="P:fatty acid biosynthetic process"/>
    <property type="evidence" value="ECO:0007669"/>
    <property type="project" value="UniProtKB-UniRule"/>
</dbReference>
<feature type="binding site" evidence="8">
    <location>
        <position position="14"/>
    </location>
    <ligand>
        <name>Mg(2+)</name>
        <dbReference type="ChEBI" id="CHEBI:18420"/>
    </ligand>
</feature>
<dbReference type="InterPro" id="IPR037143">
    <property type="entry name" value="4-PPantetheinyl_Trfase_dom_sf"/>
</dbReference>
<keyword evidence="6 8" id="KW-0443">Lipid metabolism</keyword>
<sequence>MSQTMTSNRDIGVDIVDISRIKASFEKYGESFLQRVLTGNEIRHCRKKPDMMASVAARFAAKEALSKALGRGISEAFGWQSVEVLNDGFGRPVVNVLDKSLGIEASSIKISLSHDGPFAVAFVLLDR</sequence>
<comment type="similarity">
    <text evidence="8">Belongs to the P-Pant transferase superfamily. AcpS family.</text>
</comment>
<keyword evidence="7 8" id="KW-0275">Fatty acid biosynthesis</keyword>
<accession>B4S3S9</accession>
<comment type="cofactor">
    <cofactor evidence="8">
        <name>Mg(2+)</name>
        <dbReference type="ChEBI" id="CHEBI:18420"/>
    </cofactor>
</comment>
<evidence type="ECO:0000259" key="9">
    <source>
        <dbReference type="Pfam" id="PF01648"/>
    </source>
</evidence>
<keyword evidence="1 8" id="KW-0444">Lipid biosynthesis</keyword>
<dbReference type="NCBIfam" id="TIGR00556">
    <property type="entry name" value="pantethn_trn"/>
    <property type="match status" value="1"/>
</dbReference>
<reference evidence="10" key="1">
    <citation type="submission" date="2008-06" db="EMBL/GenBank/DDBJ databases">
        <title>Complete sequence of chromosome of Prosthecochloris aestuarii DSM 271.</title>
        <authorList>
            <consortium name="US DOE Joint Genome Institute"/>
            <person name="Lucas S."/>
            <person name="Copeland A."/>
            <person name="Lapidus A."/>
            <person name="Glavina del Rio T."/>
            <person name="Dalin E."/>
            <person name="Tice H."/>
            <person name="Bruce D."/>
            <person name="Goodwin L."/>
            <person name="Pitluck S."/>
            <person name="Schmutz J."/>
            <person name="Larimer F."/>
            <person name="Land M."/>
            <person name="Hauser L."/>
            <person name="Kyrpides N."/>
            <person name="Anderson I."/>
            <person name="Liu Z."/>
            <person name="Li T."/>
            <person name="Zhao F."/>
            <person name="Overmann J."/>
            <person name="Bryant D.A."/>
            <person name="Richardson P."/>
        </authorList>
    </citation>
    <scope>NUCLEOTIDE SEQUENCE [LARGE SCALE GENOMIC DNA]</scope>
    <source>
        <strain evidence="10">DSM 271</strain>
    </source>
</reference>
<gene>
    <name evidence="8" type="primary">acpS</name>
    <name evidence="10" type="ordered locus">Paes_0218</name>
</gene>
<dbReference type="EC" id="2.7.8.7" evidence="8"/>
<dbReference type="NCBIfam" id="TIGR00516">
    <property type="entry name" value="acpS"/>
    <property type="match status" value="1"/>
</dbReference>
<dbReference type="HOGENOM" id="CLU_089696_0_2_10"/>
<evidence type="ECO:0000313" key="10">
    <source>
        <dbReference type="EMBL" id="ACF45275.1"/>
    </source>
</evidence>
<dbReference type="SUPFAM" id="SSF56214">
    <property type="entry name" value="4'-phosphopantetheinyl transferase"/>
    <property type="match status" value="1"/>
</dbReference>
<feature type="domain" description="4'-phosphopantetheinyl transferase" evidence="9">
    <location>
        <begin position="11"/>
        <end position="121"/>
    </location>
</feature>
<protein>
    <recommendedName>
        <fullName evidence="8">Holo-[acyl-carrier-protein] synthase</fullName>
        <shortName evidence="8">Holo-ACP synthase</shortName>
        <ecNumber evidence="8">2.7.8.7</ecNumber>
    </recommendedName>
    <alternativeName>
        <fullName evidence="8">4'-phosphopantetheinyl transferase AcpS</fullName>
    </alternativeName>
</protein>
<dbReference type="GO" id="GO:0008897">
    <property type="term" value="F:holo-[acyl-carrier-protein] synthase activity"/>
    <property type="evidence" value="ECO:0007669"/>
    <property type="project" value="UniProtKB-UniRule"/>
</dbReference>
<keyword evidence="5 8" id="KW-0460">Magnesium</keyword>
<comment type="subcellular location">
    <subcellularLocation>
        <location evidence="8">Cytoplasm</location>
    </subcellularLocation>
</comment>
<evidence type="ECO:0000256" key="8">
    <source>
        <dbReference type="HAMAP-Rule" id="MF_00101"/>
    </source>
</evidence>
<dbReference type="InterPro" id="IPR004568">
    <property type="entry name" value="Ppantetheine-prot_Trfase_dom"/>
</dbReference>
<dbReference type="InterPro" id="IPR008278">
    <property type="entry name" value="4-PPantetheinyl_Trfase_dom"/>
</dbReference>
<comment type="catalytic activity">
    <reaction evidence="8">
        <text>apo-[ACP] + CoA = holo-[ACP] + adenosine 3',5'-bisphosphate + H(+)</text>
        <dbReference type="Rhea" id="RHEA:12068"/>
        <dbReference type="Rhea" id="RHEA-COMP:9685"/>
        <dbReference type="Rhea" id="RHEA-COMP:9690"/>
        <dbReference type="ChEBI" id="CHEBI:15378"/>
        <dbReference type="ChEBI" id="CHEBI:29999"/>
        <dbReference type="ChEBI" id="CHEBI:57287"/>
        <dbReference type="ChEBI" id="CHEBI:58343"/>
        <dbReference type="ChEBI" id="CHEBI:64479"/>
        <dbReference type="EC" id="2.7.8.7"/>
    </reaction>
</comment>